<evidence type="ECO:0000256" key="1">
    <source>
        <dbReference type="ARBA" id="ARBA00022475"/>
    </source>
</evidence>
<dbReference type="AlphaFoldDB" id="A0A0L8ACH8"/>
<comment type="caution">
    <text evidence="6">The sequence shown here is derived from an EMBL/GenBank/DDBJ whole genome shotgun (WGS) entry which is preliminary data.</text>
</comment>
<evidence type="ECO:0000256" key="2">
    <source>
        <dbReference type="ARBA" id="ARBA00022692"/>
    </source>
</evidence>
<evidence type="ECO:0000313" key="6">
    <source>
        <dbReference type="EMBL" id="KOF00011.1"/>
    </source>
</evidence>
<dbReference type="Pfam" id="PF07869">
    <property type="entry name" value="DUF1656"/>
    <property type="match status" value="1"/>
</dbReference>
<sequence>MLSDLSIDGVLIPGLLAVAAAALVLSMLTSRLLASLGLYRLFAARPLVGLSLFVILAELMIRLSPLLEK</sequence>
<name>A0A0L8ACH8_9GAMM</name>
<dbReference type="Proteomes" id="UP000036890">
    <property type="component" value="Unassembled WGS sequence"/>
</dbReference>
<evidence type="ECO:0000256" key="3">
    <source>
        <dbReference type="ARBA" id="ARBA00022989"/>
    </source>
</evidence>
<evidence type="ECO:0000313" key="7">
    <source>
        <dbReference type="Proteomes" id="UP000036890"/>
    </source>
</evidence>
<keyword evidence="2 5" id="KW-0812">Transmembrane</keyword>
<evidence type="ECO:0000256" key="4">
    <source>
        <dbReference type="ARBA" id="ARBA00023136"/>
    </source>
</evidence>
<gene>
    <name evidence="6" type="ORF">W7K_06620</name>
</gene>
<feature type="transmembrane region" description="Helical" evidence="5">
    <location>
        <begin position="12"/>
        <end position="34"/>
    </location>
</feature>
<dbReference type="RefSeq" id="WP_005409927.1">
    <property type="nucleotide sequence ID" value="NZ_AJLO02000015.1"/>
</dbReference>
<reference evidence="6 7" key="1">
    <citation type="journal article" date="2012" name="J. Bacteriol.">
        <title>Genome sequence of a novel nicotine-degrading strain, Pseudomonas geniculata N1.</title>
        <authorList>
            <person name="Tang H."/>
            <person name="Yu H."/>
            <person name="Tai C."/>
            <person name="Huang K."/>
            <person name="Liu Y."/>
            <person name="Wang L."/>
            <person name="Yao Y."/>
            <person name="Wu G."/>
            <person name="Xu P."/>
        </authorList>
    </citation>
    <scope>NUCLEOTIDE SEQUENCE [LARGE SCALE GENOMIC DNA]</scope>
    <source>
        <strain evidence="6 7">N1</strain>
    </source>
</reference>
<dbReference type="EMBL" id="AJLO02000015">
    <property type="protein sequence ID" value="KOF00011.1"/>
    <property type="molecule type" value="Genomic_DNA"/>
</dbReference>
<dbReference type="OrthoDB" id="6054096at2"/>
<keyword evidence="3 5" id="KW-1133">Transmembrane helix</keyword>
<protein>
    <submittedName>
        <fullName evidence="6">Membrane protein</fullName>
    </submittedName>
</protein>
<dbReference type="InterPro" id="IPR012451">
    <property type="entry name" value="DUF1656"/>
</dbReference>
<evidence type="ECO:0000256" key="5">
    <source>
        <dbReference type="SAM" id="Phobius"/>
    </source>
</evidence>
<proteinExistence type="predicted"/>
<accession>A0A0L8ACH8</accession>
<keyword evidence="1" id="KW-1003">Cell membrane</keyword>
<feature type="transmembrane region" description="Helical" evidence="5">
    <location>
        <begin position="46"/>
        <end position="67"/>
    </location>
</feature>
<keyword evidence="4 5" id="KW-0472">Membrane</keyword>
<organism evidence="6 7">
    <name type="scientific">Stenotrophomonas geniculata N1</name>
    <dbReference type="NCBI Taxonomy" id="1167641"/>
    <lineage>
        <taxon>Bacteria</taxon>
        <taxon>Pseudomonadati</taxon>
        <taxon>Pseudomonadota</taxon>
        <taxon>Gammaproteobacteria</taxon>
        <taxon>Lysobacterales</taxon>
        <taxon>Lysobacteraceae</taxon>
        <taxon>Stenotrophomonas</taxon>
    </lineage>
</organism>